<keyword evidence="1" id="KW-1133">Transmembrane helix</keyword>
<protein>
    <submittedName>
        <fullName evidence="2">Uncharacterized protein</fullName>
    </submittedName>
</protein>
<dbReference type="VEuPathDB" id="VectorBase:AMIN011514"/>
<proteinExistence type="predicted"/>
<reference evidence="2" key="2">
    <citation type="submission" date="2020-05" db="UniProtKB">
        <authorList>
            <consortium name="EnsemblMetazoa"/>
        </authorList>
    </citation>
    <scope>IDENTIFICATION</scope>
    <source>
        <strain evidence="2">MINIMUS1</strain>
    </source>
</reference>
<keyword evidence="1" id="KW-0472">Membrane</keyword>
<keyword evidence="3" id="KW-1185">Reference proteome</keyword>
<feature type="transmembrane region" description="Helical" evidence="1">
    <location>
        <begin position="82"/>
        <end position="102"/>
    </location>
</feature>
<dbReference type="AlphaFoldDB" id="A0A182WM83"/>
<accession>A0A182WM83</accession>
<sequence length="136" mass="15303">MLDPFGTGDMKARAARALASSTVVRKQPARVAVPPKRNSSTIHHNRQRRLVLPSKLFNRSESLMANLLPEACDQMTSRLMQLLLWLMVVGVGVNLYVVCPAVERNVLSHWWTDTVVPCHHFGYVGHAPVLDEQQHQ</sequence>
<dbReference type="EnsemblMetazoa" id="AMIN011514-RA">
    <property type="protein sequence ID" value="AMIN011514-PA"/>
    <property type="gene ID" value="AMIN011514"/>
</dbReference>
<name>A0A182WM83_9DIPT</name>
<evidence type="ECO:0000313" key="2">
    <source>
        <dbReference type="EnsemblMetazoa" id="AMIN011514-PA"/>
    </source>
</evidence>
<keyword evidence="1" id="KW-0812">Transmembrane</keyword>
<dbReference type="Proteomes" id="UP000075920">
    <property type="component" value="Unassembled WGS sequence"/>
</dbReference>
<reference evidence="3" key="1">
    <citation type="submission" date="2013-03" db="EMBL/GenBank/DDBJ databases">
        <title>The Genome Sequence of Anopheles minimus MINIMUS1.</title>
        <authorList>
            <consortium name="The Broad Institute Genomics Platform"/>
            <person name="Neafsey D.E."/>
            <person name="Walton C."/>
            <person name="Walker B."/>
            <person name="Young S.K."/>
            <person name="Zeng Q."/>
            <person name="Gargeya S."/>
            <person name="Fitzgerald M."/>
            <person name="Haas B."/>
            <person name="Abouelleil A."/>
            <person name="Allen A.W."/>
            <person name="Alvarado L."/>
            <person name="Arachchi H.M."/>
            <person name="Berlin A.M."/>
            <person name="Chapman S.B."/>
            <person name="Gainer-Dewar J."/>
            <person name="Goldberg J."/>
            <person name="Griggs A."/>
            <person name="Gujja S."/>
            <person name="Hansen M."/>
            <person name="Howarth C."/>
            <person name="Imamovic A."/>
            <person name="Ireland A."/>
            <person name="Larimer J."/>
            <person name="McCowan C."/>
            <person name="Murphy C."/>
            <person name="Pearson M."/>
            <person name="Poon T.W."/>
            <person name="Priest M."/>
            <person name="Roberts A."/>
            <person name="Saif S."/>
            <person name="Shea T."/>
            <person name="Sisk P."/>
            <person name="Sykes S."/>
            <person name="Wortman J."/>
            <person name="Nusbaum C."/>
            <person name="Birren B."/>
        </authorList>
    </citation>
    <scope>NUCLEOTIDE SEQUENCE [LARGE SCALE GENOMIC DNA]</scope>
    <source>
        <strain evidence="3">MINIMUS1</strain>
    </source>
</reference>
<evidence type="ECO:0000313" key="3">
    <source>
        <dbReference type="Proteomes" id="UP000075920"/>
    </source>
</evidence>
<evidence type="ECO:0000256" key="1">
    <source>
        <dbReference type="SAM" id="Phobius"/>
    </source>
</evidence>
<organism evidence="2 3">
    <name type="scientific">Anopheles minimus</name>
    <dbReference type="NCBI Taxonomy" id="112268"/>
    <lineage>
        <taxon>Eukaryota</taxon>
        <taxon>Metazoa</taxon>
        <taxon>Ecdysozoa</taxon>
        <taxon>Arthropoda</taxon>
        <taxon>Hexapoda</taxon>
        <taxon>Insecta</taxon>
        <taxon>Pterygota</taxon>
        <taxon>Neoptera</taxon>
        <taxon>Endopterygota</taxon>
        <taxon>Diptera</taxon>
        <taxon>Nematocera</taxon>
        <taxon>Culicoidea</taxon>
        <taxon>Culicidae</taxon>
        <taxon>Anophelinae</taxon>
        <taxon>Anopheles</taxon>
    </lineage>
</organism>